<name>A0A6F8YJP4_9ACTN</name>
<evidence type="ECO:0000259" key="1">
    <source>
        <dbReference type="Pfam" id="PF20296"/>
    </source>
</evidence>
<reference evidence="2 3" key="2">
    <citation type="submission" date="2020-03" db="EMBL/GenBank/DDBJ databases">
        <authorList>
            <person name="Ichikawa N."/>
            <person name="Kimura A."/>
            <person name="Kitahashi Y."/>
            <person name="Uohara A."/>
        </authorList>
    </citation>
    <scope>NUCLEOTIDE SEQUENCE [LARGE SCALE GENOMIC DNA]</scope>
    <source>
        <strain evidence="2 3">NBRC 105367</strain>
    </source>
</reference>
<keyword evidence="3" id="KW-1185">Reference proteome</keyword>
<proteinExistence type="predicted"/>
<protein>
    <recommendedName>
        <fullName evidence="1">Methylase-associated X1 domain-containing protein</fullName>
    </recommendedName>
</protein>
<feature type="domain" description="Methylase-associated X1" evidence="1">
    <location>
        <begin position="64"/>
        <end position="193"/>
    </location>
</feature>
<evidence type="ECO:0000313" key="3">
    <source>
        <dbReference type="Proteomes" id="UP000503011"/>
    </source>
</evidence>
<sequence>MFDVSEDVAGRSYARVYRTLGRQVLHEFLRQAVSASGGRVLYASRADRAPIYLGVHGAHDERIGLLVYPFTANQRTITNRPLDEHRMQIRYGGEESWAGEHRLGLDVAQVDTTLVLGVHVERQMFIGLDPALYDPLPMGISFEFKESDVAAAIGRGWHVYERVTRAGRRRDPRTAERLETVVMFRPERLLDYVRLEREAADLALDPPLRFIAAQQVATRTGREHAIGALHPLEEQFGMSSADILEMINKRLRLSVAVRGGVAEFHLERLLTADPSVAHVEPLDVDSQPDFRVTLADGRVLTIECKNTSPERYANGDYRVEVQKTRASTGDPASRYYRVDQFDLVAACLYAPTKKWEFVFKDAELLARHRYYPDRIAPMQRVDATWQREVTAAARPR</sequence>
<accession>A0A6F8YJP4</accession>
<dbReference type="Pfam" id="PF20296">
    <property type="entry name" value="MTaX1"/>
    <property type="match status" value="1"/>
</dbReference>
<evidence type="ECO:0000313" key="2">
    <source>
        <dbReference type="EMBL" id="BCB86239.1"/>
    </source>
</evidence>
<gene>
    <name evidence="2" type="ORF">Psuf_035520</name>
</gene>
<dbReference type="AlphaFoldDB" id="A0A6F8YJP4"/>
<dbReference type="Proteomes" id="UP000503011">
    <property type="component" value="Chromosome"/>
</dbReference>
<dbReference type="KEGG" id="psuu:Psuf_035520"/>
<organism evidence="2 3">
    <name type="scientific">Phytohabitans suffuscus</name>
    <dbReference type="NCBI Taxonomy" id="624315"/>
    <lineage>
        <taxon>Bacteria</taxon>
        <taxon>Bacillati</taxon>
        <taxon>Actinomycetota</taxon>
        <taxon>Actinomycetes</taxon>
        <taxon>Micromonosporales</taxon>
        <taxon>Micromonosporaceae</taxon>
    </lineage>
</organism>
<dbReference type="EMBL" id="AP022871">
    <property type="protein sequence ID" value="BCB86239.1"/>
    <property type="molecule type" value="Genomic_DNA"/>
</dbReference>
<dbReference type="InterPro" id="IPR046894">
    <property type="entry name" value="MTaX1"/>
</dbReference>
<reference evidence="2 3" key="1">
    <citation type="submission" date="2020-03" db="EMBL/GenBank/DDBJ databases">
        <title>Whole genome shotgun sequence of Phytohabitans suffuscus NBRC 105367.</title>
        <authorList>
            <person name="Komaki H."/>
            <person name="Tamura T."/>
        </authorList>
    </citation>
    <scope>NUCLEOTIDE SEQUENCE [LARGE SCALE GENOMIC DNA]</scope>
    <source>
        <strain evidence="2 3">NBRC 105367</strain>
    </source>
</reference>